<keyword evidence="7" id="KW-0732">Signal</keyword>
<organism evidence="14 15">
    <name type="scientific">Chryseobacterium antibioticum</name>
    <dbReference type="NCBI Taxonomy" id="2728847"/>
    <lineage>
        <taxon>Bacteria</taxon>
        <taxon>Pseudomonadati</taxon>
        <taxon>Bacteroidota</taxon>
        <taxon>Flavobacteriia</taxon>
        <taxon>Flavobacteriales</taxon>
        <taxon>Weeksellaceae</taxon>
        <taxon>Chryseobacterium group</taxon>
        <taxon>Chryseobacterium</taxon>
    </lineage>
</organism>
<dbReference type="InterPro" id="IPR001842">
    <property type="entry name" value="Peptidase_M36"/>
</dbReference>
<evidence type="ECO:0000256" key="10">
    <source>
        <dbReference type="ARBA" id="ARBA00023049"/>
    </source>
</evidence>
<dbReference type="PANTHER" id="PTHR33478:SF1">
    <property type="entry name" value="EXTRACELLULAR METALLOPROTEINASE MEP"/>
    <property type="match status" value="1"/>
</dbReference>
<dbReference type="Pfam" id="PF02128">
    <property type="entry name" value="Peptidase_M36"/>
    <property type="match status" value="1"/>
</dbReference>
<dbReference type="Gene3D" id="3.10.170.10">
    <property type="match status" value="1"/>
</dbReference>
<protein>
    <submittedName>
        <fullName evidence="14">T9SS type A sorting domain-containing protein</fullName>
    </submittedName>
</protein>
<dbReference type="GO" id="GO:0004222">
    <property type="term" value="F:metalloendopeptidase activity"/>
    <property type="evidence" value="ECO:0007669"/>
    <property type="project" value="InterPro"/>
</dbReference>
<evidence type="ECO:0000256" key="3">
    <source>
        <dbReference type="ARBA" id="ARBA00006006"/>
    </source>
</evidence>
<evidence type="ECO:0000256" key="7">
    <source>
        <dbReference type="ARBA" id="ARBA00022729"/>
    </source>
</evidence>
<evidence type="ECO:0000256" key="9">
    <source>
        <dbReference type="ARBA" id="ARBA00022833"/>
    </source>
</evidence>
<dbReference type="Gene3D" id="3.50.30.30">
    <property type="match status" value="1"/>
</dbReference>
<accession>A0A7Y0ALP4</accession>
<evidence type="ECO:0000256" key="6">
    <source>
        <dbReference type="ARBA" id="ARBA00022723"/>
    </source>
</evidence>
<dbReference type="InterPro" id="IPR026444">
    <property type="entry name" value="Secre_tail"/>
</dbReference>
<reference evidence="14 15" key="1">
    <citation type="submission" date="2020-04" db="EMBL/GenBank/DDBJ databases">
        <title>Chryseobacterium sp. RP-3-3 sp. nov., isolated from Jeju soil.</title>
        <authorList>
            <person name="Dahal R.H."/>
        </authorList>
    </citation>
    <scope>NUCLEOTIDE SEQUENCE [LARGE SCALE GENOMIC DNA]</scope>
    <source>
        <strain evidence="14 15">RP-3-3</strain>
    </source>
</reference>
<dbReference type="InterPro" id="IPR050371">
    <property type="entry name" value="Fungal_virulence_M36"/>
</dbReference>
<keyword evidence="6" id="KW-0479">Metal-binding</keyword>
<dbReference type="EMBL" id="JABBGI010000007">
    <property type="protein sequence ID" value="NML69625.1"/>
    <property type="molecule type" value="Genomic_DNA"/>
</dbReference>
<name>A0A7Y0ALP4_9FLAO</name>
<dbReference type="NCBIfam" id="NF038113">
    <property type="entry name" value="T9SSA_dep_M36"/>
    <property type="match status" value="1"/>
</dbReference>
<evidence type="ECO:0000256" key="4">
    <source>
        <dbReference type="ARBA" id="ARBA00022525"/>
    </source>
</evidence>
<keyword evidence="5" id="KW-0645">Protease</keyword>
<gene>
    <name evidence="14" type="ORF">HHL23_07430</name>
</gene>
<sequence>MDRKLFLWPVSVAVFFAFGKMNAQNSNELIQNYYQKSGQLAQKNGTTDNTGVIILNEDPSKSLGVNIVNVQQTINGLRIYNALGKVMIKEDKIISEKNDFKRNVSVANPGKSKDRFSEDLLKQKLNLDEISKVDYLPNVYFEKNGVYVLAKELFVTDKNSSGVWHIIADASTGDVLAKDNLTVDCNFTHDNHFDNESQSHAEQHLGSEAKAEVGVGALNKPISSNLLAPSNASYNVFALPVEAPTFGSRSIVSNPWDITVSPEGWHSDGTNTYTNTRGNNVYAYSDQTNANTPGYSPSGGASLNFDFPFAEGRFINPLTHRDAAITNLFYMNNKMHDVFYKFGFTESARNYQTNNFANGGMGNDAVNAEAFDGSGLNNANFSSGYETVISGITYLQAPRMQMYLWDRTQTAADPISRYQYNSPATAVSRPKVMTGSATFGPLLFDGQTVTGDLAVSVPADACTQPALGSLTGKIAVVTSTTCEYSLKVLNAQKAGAVGVIVYRPSTDTPTNMGANMGAGTPASQVTIPSINIGKTEGLYMVTEVGNGNMINATLGNDFNGFKHSSLDNGIIAHEYGHGISNRLTGQGYSCLSAANSAEQMGEGWSDFFALMLTTRPGDTSALARGMSTYSADQPTTGAGIRPAKYSPDFGVNSYTYGNTNTVSGSHAIGFIWATMLWDLTWKYIEKYGYNSDVLASATSGNAKVLQLVVNGLKLQVCSPTFIDGRDAILQADAVGNAGLDKCMIWKAFAKRGLGINASAGVRATANDQVENFEVPQECNTVLATQDVKGTENKFVIFPNPTYDEFFVGNLESSSKDVQIKMFDMSGKLVYSDARDSQSKKGISTKGLQKGVYMVHIKQGEKAQIEKLIVR</sequence>
<evidence type="ECO:0000313" key="15">
    <source>
        <dbReference type="Proteomes" id="UP000544054"/>
    </source>
</evidence>
<dbReference type="InterPro" id="IPR003137">
    <property type="entry name" value="PA_domain"/>
</dbReference>
<dbReference type="GO" id="GO:0005615">
    <property type="term" value="C:extracellular space"/>
    <property type="evidence" value="ECO:0007669"/>
    <property type="project" value="InterPro"/>
</dbReference>
<comment type="cofactor">
    <cofactor evidence="1">
        <name>Zn(2+)</name>
        <dbReference type="ChEBI" id="CHEBI:29105"/>
    </cofactor>
</comment>
<evidence type="ECO:0000256" key="2">
    <source>
        <dbReference type="ARBA" id="ARBA00004613"/>
    </source>
</evidence>
<dbReference type="NCBIfam" id="TIGR04183">
    <property type="entry name" value="Por_Secre_tail"/>
    <property type="match status" value="1"/>
</dbReference>
<feature type="domain" description="Secretion system C-terminal sorting" evidence="13">
    <location>
        <begin position="796"/>
        <end position="869"/>
    </location>
</feature>
<dbReference type="Pfam" id="PF02225">
    <property type="entry name" value="PA"/>
    <property type="match status" value="1"/>
</dbReference>
<dbReference type="CDD" id="cd04818">
    <property type="entry name" value="PA_subtilisin_1"/>
    <property type="match status" value="1"/>
</dbReference>
<dbReference type="RefSeq" id="WP_169234175.1">
    <property type="nucleotide sequence ID" value="NZ_JABBGI010000007.1"/>
</dbReference>
<dbReference type="Gene3D" id="1.10.390.10">
    <property type="entry name" value="Neutral Protease Domain 2"/>
    <property type="match status" value="1"/>
</dbReference>
<dbReference type="Pfam" id="PF18962">
    <property type="entry name" value="Por_Secre_tail"/>
    <property type="match status" value="1"/>
</dbReference>
<dbReference type="InterPro" id="IPR046450">
    <property type="entry name" value="PA_dom_sf"/>
</dbReference>
<evidence type="ECO:0000313" key="14">
    <source>
        <dbReference type="EMBL" id="NML69625.1"/>
    </source>
</evidence>
<dbReference type="AlphaFoldDB" id="A0A7Y0ALP4"/>
<keyword evidence="9" id="KW-0862">Zinc</keyword>
<proteinExistence type="inferred from homology"/>
<dbReference type="GO" id="GO:0008270">
    <property type="term" value="F:zinc ion binding"/>
    <property type="evidence" value="ECO:0007669"/>
    <property type="project" value="InterPro"/>
</dbReference>
<evidence type="ECO:0000256" key="8">
    <source>
        <dbReference type="ARBA" id="ARBA00022801"/>
    </source>
</evidence>
<evidence type="ECO:0000256" key="1">
    <source>
        <dbReference type="ARBA" id="ARBA00001947"/>
    </source>
</evidence>
<feature type="domain" description="PA" evidence="12">
    <location>
        <begin position="449"/>
        <end position="538"/>
    </location>
</feature>
<keyword evidence="15" id="KW-1185">Reference proteome</keyword>
<keyword evidence="4" id="KW-0964">Secreted</keyword>
<dbReference type="InterPro" id="IPR027268">
    <property type="entry name" value="Peptidase_M4/M1_CTD_sf"/>
</dbReference>
<keyword evidence="10" id="KW-0482">Metalloprotease</keyword>
<dbReference type="CDD" id="cd09596">
    <property type="entry name" value="M36"/>
    <property type="match status" value="1"/>
</dbReference>
<comment type="subcellular location">
    <subcellularLocation>
        <location evidence="2">Secreted</location>
    </subcellularLocation>
</comment>
<evidence type="ECO:0000256" key="5">
    <source>
        <dbReference type="ARBA" id="ARBA00022670"/>
    </source>
</evidence>
<keyword evidence="11" id="KW-0865">Zymogen</keyword>
<dbReference type="PRINTS" id="PR00999">
    <property type="entry name" value="FUNGALYSIN"/>
</dbReference>
<dbReference type="SUPFAM" id="SSF52025">
    <property type="entry name" value="PA domain"/>
    <property type="match status" value="1"/>
</dbReference>
<evidence type="ECO:0000256" key="11">
    <source>
        <dbReference type="ARBA" id="ARBA00023145"/>
    </source>
</evidence>
<evidence type="ECO:0000259" key="12">
    <source>
        <dbReference type="Pfam" id="PF02225"/>
    </source>
</evidence>
<comment type="caution">
    <text evidence="14">The sequence shown here is derived from an EMBL/GenBank/DDBJ whole genome shotgun (WGS) entry which is preliminary data.</text>
</comment>
<dbReference type="PANTHER" id="PTHR33478">
    <property type="entry name" value="EXTRACELLULAR METALLOPROTEINASE MEP"/>
    <property type="match status" value="1"/>
</dbReference>
<comment type="similarity">
    <text evidence="3">Belongs to the peptidase M36 family.</text>
</comment>
<dbReference type="Proteomes" id="UP000544054">
    <property type="component" value="Unassembled WGS sequence"/>
</dbReference>
<keyword evidence="8" id="KW-0378">Hydrolase</keyword>
<evidence type="ECO:0000259" key="13">
    <source>
        <dbReference type="Pfam" id="PF18962"/>
    </source>
</evidence>
<dbReference type="SUPFAM" id="SSF55486">
    <property type="entry name" value="Metalloproteases ('zincins'), catalytic domain"/>
    <property type="match status" value="1"/>
</dbReference>
<dbReference type="GO" id="GO:0006508">
    <property type="term" value="P:proteolysis"/>
    <property type="evidence" value="ECO:0007669"/>
    <property type="project" value="UniProtKB-KW"/>
</dbReference>